<comment type="caution">
    <text evidence="2">The sequence shown here is derived from an EMBL/GenBank/DDBJ whole genome shotgun (WGS) entry which is preliminary data.</text>
</comment>
<evidence type="ECO:0000256" key="1">
    <source>
        <dbReference type="SAM" id="MobiDB-lite"/>
    </source>
</evidence>
<feature type="region of interest" description="Disordered" evidence="1">
    <location>
        <begin position="1331"/>
        <end position="1462"/>
    </location>
</feature>
<feature type="region of interest" description="Disordered" evidence="1">
    <location>
        <begin position="1559"/>
        <end position="1583"/>
    </location>
</feature>
<feature type="compositionally biased region" description="Low complexity" evidence="1">
    <location>
        <begin position="1208"/>
        <end position="1231"/>
    </location>
</feature>
<feature type="region of interest" description="Disordered" evidence="1">
    <location>
        <begin position="827"/>
        <end position="856"/>
    </location>
</feature>
<evidence type="ECO:0000313" key="3">
    <source>
        <dbReference type="Proteomes" id="UP000094527"/>
    </source>
</evidence>
<feature type="region of interest" description="Disordered" evidence="1">
    <location>
        <begin position="579"/>
        <end position="598"/>
    </location>
</feature>
<sequence length="1609" mass="174316">MDPFLPGEIPVMVLRYLASNKCETAALAMIEEMPMLKAYVPPKPAKLSNSDYLKYLARSSVNSGLKDVLSDYGNSKILAEEILENESNILLDFPLDGLVNKLKIIKDLIKTKPSTSSATTSPTTSAKKIDSGSQVDIVKVDGCSNTDENYLCPQCLINQAKMEQKTESSCQTDEVTTVQFGVQDKIPVIFCKTLLNDGDLQQKIAQTINEHLEVPQDERNDFVQKVSSKAETEIDKFLVELLQDMPEDSNGGDSDGGLQSLVDNGPSIASVYAEVDSNLSAMFGESEMLFGTDPNLQTSTERDSQTSSSSSSGRNSNLKDTTSIPPEPDKIPVSSLSTSLDTESVKTLKPQSSSSGLSTPKQVQRGSSVKRITPTPLTSANVNPVFNTSVVIEKQLVDGGDKSAQFSVVTVNSEPPAWQKLNRKSIAPKIPGPPKVTDNITVVNKSREEVIKYGSSKKNGRSVTNDSRTKGRITNEISPPRSKKTAPIQPTSSHKRKAPPVKLTPEKAKNIEYNFMHVYHDSNKPSSGTKSNEIDSTPSNVSSVKNTPVASSSVLETGTNNNNNPTSDVVLNMPLVNENSQNDVTPMQPPPEAGSSSEFKTISPNALHRLIASAHKHMGSTAVPVHFPKRKSYSTPRKRKHVRNLSFATPPSLKATTPQNGAETDASKKRKADDEWFAAELKSKKRLNWPESEKKKTPHVAQESLKTTERPQISADSQETAKRTVIIHPGAKPPSNSDDNISQKANMSIILEESVVEPPQPAAVDANVVNDSSGLVQVTNVWNQSSSSKVAYVTVPSNHVDSSMQLYQLGADMQSLYPIHFIPPGSSGVNSQIQPSQNPTSNSLTFHSQPLQDPIPLPSKPPCNVQVLTPKAAPHSEQNSAATPTQPYLPSIFSPVHLTQPYKRHPTISPLALPNQNPPTVLVPATDNSTSGSTIIPPTTSSSSLSVKKPPNLFFKESMDSKKPEKRQRQTLSVDIPITNNNLATVTPLPSSQRVSAESVIVNSSALVSTRASELDSPNNPDSRQRGKRQCRSKSDNSASSTTTPPTLLVEQGTSRRTRKSARISEIQNHPENEDVVKGRGGSSSERSRARTQSKSTDVTHEQKDTTNVETSTTATTAKDANPKVKGTRGKAVQKKPKIIMRINTKDLFGDSPSKNKSLKCNTRRSPEAVAAQMVAADALPLGSPRRSPRKHPIMTKQLDKSPFHKPSSLFGSLSSSENSENSSNKGLSLLPPQENTVFNIVPAPLGFPEPTPIKNYIETGFLNISGIGFNSPLITPLKSNPPPPLNDTHFTLPPTPRIVVDQDSNSSSMHSLKLIYDGLYPVNLLTSTPLKSGLPRTPGKESGSSNSHSPLPKPAEGEPTGTTSQIVPPPHVRPPLPPSTNPQQRFAVTNNAVTTTNNEVAALDLSSPRDKDKSDGELSSSDSDHEAPKTTCSKTTSLKQVQKVVPLPPQPSTCIPPPRHPTNTRPYNTSSYATQVVRPVQQHQQRPVSHPQISISVSPNIGQTHGISFHVGGHKKVLTLSEQETVVSLMQMQNTGHRLEKVKENAPVQFRPAAANLQKPSANVNVPDRQKPNAEASSSDHHNMLRGVCVGDLIKMVHRKYKLPPKNN</sequence>
<feature type="compositionally biased region" description="Low complexity" evidence="1">
    <location>
        <begin position="1388"/>
        <end position="1403"/>
    </location>
</feature>
<dbReference type="OrthoDB" id="10693110at2759"/>
<feature type="compositionally biased region" description="Basic and acidic residues" evidence="1">
    <location>
        <begin position="1569"/>
        <end position="1583"/>
    </location>
</feature>
<protein>
    <recommendedName>
        <fullName evidence="4">LisH domain-containing protein</fullName>
    </recommendedName>
</protein>
<dbReference type="EMBL" id="LJIJ01000050">
    <property type="protein sequence ID" value="ODN04226.1"/>
    <property type="molecule type" value="Genomic_DNA"/>
</dbReference>
<name>A0A1D2NGY7_ORCCI</name>
<feature type="compositionally biased region" description="Polar residues" evidence="1">
    <location>
        <begin position="646"/>
        <end position="662"/>
    </location>
</feature>
<feature type="region of interest" description="Disordered" evidence="1">
    <location>
        <begin position="519"/>
        <end position="570"/>
    </location>
</feature>
<dbReference type="Proteomes" id="UP000094527">
    <property type="component" value="Unassembled WGS sequence"/>
</dbReference>
<feature type="compositionally biased region" description="Polar residues" evidence="1">
    <location>
        <begin position="827"/>
        <end position="851"/>
    </location>
</feature>
<keyword evidence="3" id="KW-1185">Reference proteome</keyword>
<feature type="compositionally biased region" description="Low complexity" evidence="1">
    <location>
        <begin position="1108"/>
        <end position="1117"/>
    </location>
</feature>
<feature type="compositionally biased region" description="Pro residues" evidence="1">
    <location>
        <begin position="1368"/>
        <end position="1381"/>
    </location>
</feature>
<feature type="compositionally biased region" description="Pro residues" evidence="1">
    <location>
        <begin position="1447"/>
        <end position="1461"/>
    </location>
</feature>
<evidence type="ECO:0000313" key="2">
    <source>
        <dbReference type="EMBL" id="ODN04226.1"/>
    </source>
</evidence>
<feature type="compositionally biased region" description="Polar residues" evidence="1">
    <location>
        <begin position="1008"/>
        <end position="1022"/>
    </location>
</feature>
<dbReference type="OMA" id="QDERNDF"/>
<feature type="compositionally biased region" description="Basic and acidic residues" evidence="1">
    <location>
        <begin position="1408"/>
        <end position="1429"/>
    </location>
</feature>
<feature type="region of interest" description="Disordered" evidence="1">
    <location>
        <begin position="1008"/>
        <end position="1134"/>
    </location>
</feature>
<feature type="region of interest" description="Disordered" evidence="1">
    <location>
        <begin position="688"/>
        <end position="720"/>
    </location>
</feature>
<feature type="region of interest" description="Disordered" evidence="1">
    <location>
        <begin position="927"/>
        <end position="976"/>
    </location>
</feature>
<feature type="region of interest" description="Disordered" evidence="1">
    <location>
        <begin position="1181"/>
        <end position="1231"/>
    </location>
</feature>
<feature type="compositionally biased region" description="Polar residues" evidence="1">
    <location>
        <begin position="349"/>
        <end position="367"/>
    </location>
</feature>
<feature type="compositionally biased region" description="Low complexity" evidence="1">
    <location>
        <begin position="929"/>
        <end position="946"/>
    </location>
</feature>
<organism evidence="2 3">
    <name type="scientific">Orchesella cincta</name>
    <name type="common">Springtail</name>
    <name type="synonym">Podura cincta</name>
    <dbReference type="NCBI Taxonomy" id="48709"/>
    <lineage>
        <taxon>Eukaryota</taxon>
        <taxon>Metazoa</taxon>
        <taxon>Ecdysozoa</taxon>
        <taxon>Arthropoda</taxon>
        <taxon>Hexapoda</taxon>
        <taxon>Collembola</taxon>
        <taxon>Entomobryomorpha</taxon>
        <taxon>Entomobryoidea</taxon>
        <taxon>Orchesellidae</taxon>
        <taxon>Orchesellinae</taxon>
        <taxon>Orchesella</taxon>
    </lineage>
</organism>
<feature type="compositionally biased region" description="Basic and acidic residues" evidence="1">
    <location>
        <begin position="1098"/>
        <end position="1107"/>
    </location>
</feature>
<feature type="region of interest" description="Disordered" evidence="1">
    <location>
        <begin position="455"/>
        <end position="506"/>
    </location>
</feature>
<feature type="compositionally biased region" description="Low complexity" evidence="1">
    <location>
        <begin position="1040"/>
        <end position="1049"/>
    </location>
</feature>
<evidence type="ECO:0008006" key="4">
    <source>
        <dbReference type="Google" id="ProtNLM"/>
    </source>
</evidence>
<feature type="compositionally biased region" description="Polar residues" evidence="1">
    <location>
        <begin position="313"/>
        <end position="324"/>
    </location>
</feature>
<feature type="compositionally biased region" description="Polar residues" evidence="1">
    <location>
        <begin position="524"/>
        <end position="569"/>
    </location>
</feature>
<feature type="region of interest" description="Disordered" evidence="1">
    <location>
        <begin position="290"/>
        <end position="380"/>
    </location>
</feature>
<feature type="compositionally biased region" description="Basic and acidic residues" evidence="1">
    <location>
        <begin position="1069"/>
        <end position="1078"/>
    </location>
</feature>
<feature type="compositionally biased region" description="Basic residues" evidence="1">
    <location>
        <begin position="631"/>
        <end position="643"/>
    </location>
</feature>
<feature type="region of interest" description="Disordered" evidence="1">
    <location>
        <begin position="631"/>
        <end position="672"/>
    </location>
</feature>
<reference evidence="2 3" key="1">
    <citation type="journal article" date="2016" name="Genome Biol. Evol.">
        <title>Gene Family Evolution Reflects Adaptation to Soil Environmental Stressors in the Genome of the Collembolan Orchesella cincta.</title>
        <authorList>
            <person name="Faddeeva-Vakhrusheva A."/>
            <person name="Derks M.F."/>
            <person name="Anvar S.Y."/>
            <person name="Agamennone V."/>
            <person name="Suring W."/>
            <person name="Smit S."/>
            <person name="van Straalen N.M."/>
            <person name="Roelofs D."/>
        </authorList>
    </citation>
    <scope>NUCLEOTIDE SEQUENCE [LARGE SCALE GENOMIC DNA]</scope>
    <source>
        <tissue evidence="2">Mixed pool</tissue>
    </source>
</reference>
<proteinExistence type="predicted"/>
<gene>
    <name evidence="2" type="ORF">Ocin01_02430</name>
</gene>
<accession>A0A1D2NGY7</accession>